<dbReference type="GO" id="GO:0019748">
    <property type="term" value="P:secondary metabolic process"/>
    <property type="evidence" value="ECO:0007669"/>
    <property type="project" value="TreeGrafter"/>
</dbReference>
<evidence type="ECO:0000256" key="3">
    <source>
        <dbReference type="ARBA" id="ARBA00011245"/>
    </source>
</evidence>
<dbReference type="eggNOG" id="COG2159">
    <property type="taxonomic scope" value="Bacteria"/>
</dbReference>
<evidence type="ECO:0000256" key="2">
    <source>
        <dbReference type="ARBA" id="ARBA00005871"/>
    </source>
</evidence>
<accession>Q0B7L3</accession>
<evidence type="ECO:0000256" key="1">
    <source>
        <dbReference type="ARBA" id="ARBA00005079"/>
    </source>
</evidence>
<dbReference type="InterPro" id="IPR006680">
    <property type="entry name" value="Amidohydro-rel"/>
</dbReference>
<organism evidence="12 13">
    <name type="scientific">Burkholderia ambifaria (strain ATCC BAA-244 / DSM 16087 / CCUG 44356 / LMG 19182 / AMMD)</name>
    <name type="common">Burkholderia cepacia (strain AMMD)</name>
    <dbReference type="NCBI Taxonomy" id="339670"/>
    <lineage>
        <taxon>Bacteria</taxon>
        <taxon>Pseudomonadati</taxon>
        <taxon>Pseudomonadota</taxon>
        <taxon>Betaproteobacteria</taxon>
        <taxon>Burkholderiales</taxon>
        <taxon>Burkholderiaceae</taxon>
        <taxon>Burkholderia</taxon>
        <taxon>Burkholderia cepacia complex</taxon>
    </lineage>
</organism>
<evidence type="ECO:0000256" key="9">
    <source>
        <dbReference type="ARBA" id="ARBA00023239"/>
    </source>
</evidence>
<dbReference type="EC" id="4.1.1.45" evidence="4"/>
<evidence type="ECO:0000256" key="5">
    <source>
        <dbReference type="ARBA" id="ARBA00021214"/>
    </source>
</evidence>
<comment type="pathway">
    <text evidence="1">Secondary metabolite metabolism; quinolate metabolism.</text>
</comment>
<keyword evidence="8" id="KW-0862">Zinc</keyword>
<evidence type="ECO:0000256" key="6">
    <source>
        <dbReference type="ARBA" id="ARBA00022723"/>
    </source>
</evidence>
<dbReference type="GO" id="GO:0046872">
    <property type="term" value="F:metal ion binding"/>
    <property type="evidence" value="ECO:0007669"/>
    <property type="project" value="UniProtKB-KW"/>
</dbReference>
<evidence type="ECO:0000256" key="7">
    <source>
        <dbReference type="ARBA" id="ARBA00022793"/>
    </source>
</evidence>
<evidence type="ECO:0000256" key="8">
    <source>
        <dbReference type="ARBA" id="ARBA00022833"/>
    </source>
</evidence>
<dbReference type="KEGG" id="bam:Bamb_4307"/>
<dbReference type="GO" id="GO:0016787">
    <property type="term" value="F:hydrolase activity"/>
    <property type="evidence" value="ECO:0007669"/>
    <property type="project" value="InterPro"/>
</dbReference>
<feature type="domain" description="Amidohydrolase-related" evidence="11">
    <location>
        <begin position="19"/>
        <end position="344"/>
    </location>
</feature>
<dbReference type="RefSeq" id="WP_011659293.1">
    <property type="nucleotide sequence ID" value="NC_008391.1"/>
</dbReference>
<dbReference type="PATRIC" id="fig|339670.21.peg.4614"/>
<sequence>MDEATRGHAAHSCCAGHGIDVHTHVVPADFPRYAGAHAPSSWPLMAPAHACHRHVMIDGAVYRTVSDQCWDIGKRIDDMTAQQVGIQALSPMPELLSYWMPVADAAVLLRYINDEIGGMVAQSGGCMIGLGAVPLQDIDAAIAELSRLMAVPEFAGVEVGSNVNGVPIGDPRFDPFFEAAEALGAAIFVHALKPAGTERLVGPKPLLQALGYPTDVGLAAASVICTNLIVRRPRLRIAFSHGGGTLASLLPRLEQAHSVFAPLGEAIVESPSAQARRLYYDALVFDHATLAHLVSRFGETQIMLGTDYPFAFRDKDPVGRILSAGLEPSAQVRLIHQNAETFLGMRSRSFA</sequence>
<protein>
    <recommendedName>
        <fullName evidence="5">2-amino-3-carboxymuconate-6-semialdehyde decarboxylase</fullName>
        <ecNumber evidence="4">4.1.1.45</ecNumber>
    </recommendedName>
    <alternativeName>
        <fullName evidence="10">Picolinate carboxylase</fullName>
    </alternativeName>
</protein>
<dbReference type="Proteomes" id="UP000000662">
    <property type="component" value="Chromosome 2"/>
</dbReference>
<evidence type="ECO:0000259" key="11">
    <source>
        <dbReference type="Pfam" id="PF04909"/>
    </source>
</evidence>
<comment type="subunit">
    <text evidence="3">Monomer.</text>
</comment>
<dbReference type="GeneID" id="93087272"/>
<dbReference type="PANTHER" id="PTHR21240:SF27">
    <property type="entry name" value="2-AMINO-3-CARBOXYMUCONATE-6-SEMIALDEHYDE DECARBOXYLASE"/>
    <property type="match status" value="1"/>
</dbReference>
<evidence type="ECO:0000256" key="4">
    <source>
        <dbReference type="ARBA" id="ARBA00012365"/>
    </source>
</evidence>
<reference evidence="12" key="1">
    <citation type="submission" date="2006-08" db="EMBL/GenBank/DDBJ databases">
        <title>Complete sequence of Chromosome 2 of Burkholderia cepacia AMMD.</title>
        <authorList>
            <consortium name="US DOE Joint Genome Institute"/>
            <person name="Copeland A."/>
            <person name="Lucas S."/>
            <person name="Lapidus A."/>
            <person name="Barry K."/>
            <person name="Detter J.C."/>
            <person name="Glavina del Rio T."/>
            <person name="Hammon N."/>
            <person name="Israni S."/>
            <person name="Pitluck S."/>
            <person name="Bruce D."/>
            <person name="Chain P."/>
            <person name="Malfatti S."/>
            <person name="Shin M."/>
            <person name="Vergez L."/>
            <person name="Schmutz J."/>
            <person name="Larimer F."/>
            <person name="Land M."/>
            <person name="Hauser L."/>
            <person name="Kyrpides N."/>
            <person name="Kim E."/>
            <person name="Parke J."/>
            <person name="Coenye T."/>
            <person name="Konstantinidis K."/>
            <person name="Ramette A."/>
            <person name="Tiedje J."/>
            <person name="Richardson P."/>
        </authorList>
    </citation>
    <scope>NUCLEOTIDE SEQUENCE</scope>
    <source>
        <strain evidence="12">AMMD</strain>
    </source>
</reference>
<dbReference type="AlphaFoldDB" id="Q0B7L3"/>
<proteinExistence type="inferred from homology"/>
<dbReference type="EMBL" id="CP000441">
    <property type="protein sequence ID" value="ABI89860.1"/>
    <property type="molecule type" value="Genomic_DNA"/>
</dbReference>
<keyword evidence="13" id="KW-1185">Reference proteome</keyword>
<dbReference type="GO" id="GO:0005829">
    <property type="term" value="C:cytosol"/>
    <property type="evidence" value="ECO:0007669"/>
    <property type="project" value="TreeGrafter"/>
</dbReference>
<dbReference type="PANTHER" id="PTHR21240">
    <property type="entry name" value="2-AMINO-3-CARBOXYLMUCONATE-6-SEMIALDEHYDE DECARBOXYLASE"/>
    <property type="match status" value="1"/>
</dbReference>
<dbReference type="SUPFAM" id="SSF51556">
    <property type="entry name" value="Metallo-dependent hydrolases"/>
    <property type="match status" value="1"/>
</dbReference>
<dbReference type="InterPro" id="IPR032465">
    <property type="entry name" value="ACMSD"/>
</dbReference>
<dbReference type="InterPro" id="IPR032466">
    <property type="entry name" value="Metal_Hydrolase"/>
</dbReference>
<keyword evidence="7" id="KW-0210">Decarboxylase</keyword>
<keyword evidence="9 12" id="KW-0456">Lyase</keyword>
<keyword evidence="6" id="KW-0479">Metal-binding</keyword>
<evidence type="ECO:0000313" key="13">
    <source>
        <dbReference type="Proteomes" id="UP000000662"/>
    </source>
</evidence>
<evidence type="ECO:0000313" key="12">
    <source>
        <dbReference type="EMBL" id="ABI89860.1"/>
    </source>
</evidence>
<dbReference type="Pfam" id="PF04909">
    <property type="entry name" value="Amidohydro_2"/>
    <property type="match status" value="1"/>
</dbReference>
<comment type="similarity">
    <text evidence="2">Belongs to the metallo-dependent hydrolases superfamily. ACMSD family.</text>
</comment>
<name>Q0B7L3_BURCM</name>
<dbReference type="GO" id="GO:0001760">
    <property type="term" value="F:aminocarboxymuconate-semialdehyde decarboxylase activity"/>
    <property type="evidence" value="ECO:0007669"/>
    <property type="project" value="UniProtKB-EC"/>
</dbReference>
<evidence type="ECO:0000256" key="10">
    <source>
        <dbReference type="ARBA" id="ARBA00031120"/>
    </source>
</evidence>
<gene>
    <name evidence="12" type="ordered locus">Bamb_4307</name>
</gene>
<dbReference type="Gene3D" id="3.20.20.140">
    <property type="entry name" value="Metal-dependent hydrolases"/>
    <property type="match status" value="1"/>
</dbReference>